<keyword evidence="6" id="KW-1185">Reference proteome</keyword>
<evidence type="ECO:0000256" key="3">
    <source>
        <dbReference type="SAM" id="SignalP"/>
    </source>
</evidence>
<dbReference type="Gene3D" id="3.10.105.10">
    <property type="entry name" value="Dipeptide-binding Protein, Domain 3"/>
    <property type="match status" value="1"/>
</dbReference>
<dbReference type="RefSeq" id="WP_126698682.1">
    <property type="nucleotide sequence ID" value="NZ_RWKW01000025.1"/>
</dbReference>
<dbReference type="PANTHER" id="PTHR30290:SF62">
    <property type="entry name" value="OLIGOPEPTIDE ABC TRANSPORTER, PERIPLASMIC OLIGOPEPTIDE-BINDING PROTEIN"/>
    <property type="match status" value="1"/>
</dbReference>
<dbReference type="GO" id="GO:1904680">
    <property type="term" value="F:peptide transmembrane transporter activity"/>
    <property type="evidence" value="ECO:0007669"/>
    <property type="project" value="TreeGrafter"/>
</dbReference>
<sequence length="634" mass="71444">MTTFISRVWGLAAMAAAATATLVSATFAEEPPSLKDAVESGQLPPMEQRLPDVPRVIDMAALGKTNGTYGGRLRMLMADAKDIRMMTIYGYSRLVGFNEKLEIVPDILESFEVEEGRIFTFKVRPGHRWSDGAPFTAEDFRYSWEDVETNEALSRGGASAVMMVDGEAPQFEVIDDLTVRFTWSKPNPQFLPSLAGASPNYIVQPAHYLKQFHEKYATAEDLAERVRQNSSRDWVALHTVKARAYRPENPDLPTLEPWMNTTPPPAERFIFKRNPYFHRVDGEGRQLPYLDEVYLGISSADIIPAKTGTGDSDLQARYLRFDNFTFLKQSSEQHKFDVKLWKDGTGSQVAYLPNLNTNDAVWRDLFRDVRFRRALSLAIHREEINQQFYFGLAQPASNSVLDGSPLYKPQYAQAWSEYDPDKANAMLDEIGLTRGPDGVRRLSDGRRAEIIIEMAGGTEETDVTQLVTEYWGAIGIKVFPRAMQLDNMRRRFLSGETMMSVWSGLNVGLATPDMPPEELAPVSSVQGIWPKWGQHLETNGMAGETIDVPEVAKLAALFQDWRVSSTTAERTTIWDEMLNIFTDQVYTIGTVNGVLQPVVVRNTLKNVPDEGIYAFAPVAFFGVYMPDTFWFDKE</sequence>
<dbReference type="Pfam" id="PF00496">
    <property type="entry name" value="SBP_bac_5"/>
    <property type="match status" value="1"/>
</dbReference>
<dbReference type="PANTHER" id="PTHR30290">
    <property type="entry name" value="PERIPLASMIC BINDING COMPONENT OF ABC TRANSPORTER"/>
    <property type="match status" value="1"/>
</dbReference>
<comment type="caution">
    <text evidence="5">The sequence shown here is derived from an EMBL/GenBank/DDBJ whole genome shotgun (WGS) entry which is preliminary data.</text>
</comment>
<feature type="chain" id="PRO_5018716015" evidence="3">
    <location>
        <begin position="29"/>
        <end position="634"/>
    </location>
</feature>
<dbReference type="GO" id="GO:0015833">
    <property type="term" value="P:peptide transport"/>
    <property type="evidence" value="ECO:0007669"/>
    <property type="project" value="TreeGrafter"/>
</dbReference>
<reference evidence="5 6" key="1">
    <citation type="submission" date="2018-12" db="EMBL/GenBank/DDBJ databases">
        <title>Mesorhizobium carbonis sp. nov., isolated from coal mine water.</title>
        <authorList>
            <person name="Xin W."/>
            <person name="Xu Z."/>
            <person name="Xiang F."/>
            <person name="Zhang J."/>
            <person name="Xi L."/>
            <person name="Liu J."/>
        </authorList>
    </citation>
    <scope>NUCLEOTIDE SEQUENCE [LARGE SCALE GENOMIC DNA]</scope>
    <source>
        <strain evidence="5 6">B2.3</strain>
    </source>
</reference>
<dbReference type="InterPro" id="IPR000914">
    <property type="entry name" value="SBP_5_dom"/>
</dbReference>
<dbReference type="Proteomes" id="UP000278398">
    <property type="component" value="Unassembled WGS sequence"/>
</dbReference>
<name>A0A3R9YAZ5_9HYPH</name>
<dbReference type="InterPro" id="IPR039424">
    <property type="entry name" value="SBP_5"/>
</dbReference>
<feature type="signal peptide" evidence="3">
    <location>
        <begin position="1"/>
        <end position="28"/>
    </location>
</feature>
<feature type="domain" description="Solute-binding protein family 5" evidence="4">
    <location>
        <begin position="102"/>
        <end position="504"/>
    </location>
</feature>
<evidence type="ECO:0000259" key="4">
    <source>
        <dbReference type="Pfam" id="PF00496"/>
    </source>
</evidence>
<evidence type="ECO:0000313" key="5">
    <source>
        <dbReference type="EMBL" id="RST87121.1"/>
    </source>
</evidence>
<evidence type="ECO:0000313" key="6">
    <source>
        <dbReference type="Proteomes" id="UP000278398"/>
    </source>
</evidence>
<dbReference type="Gene3D" id="3.40.190.10">
    <property type="entry name" value="Periplasmic binding protein-like II"/>
    <property type="match status" value="1"/>
</dbReference>
<dbReference type="OrthoDB" id="9803988at2"/>
<evidence type="ECO:0000256" key="2">
    <source>
        <dbReference type="ARBA" id="ARBA00005695"/>
    </source>
</evidence>
<dbReference type="EMBL" id="RWKW01000025">
    <property type="protein sequence ID" value="RST87121.1"/>
    <property type="molecule type" value="Genomic_DNA"/>
</dbReference>
<keyword evidence="3" id="KW-0732">Signal</keyword>
<dbReference type="SUPFAM" id="SSF53850">
    <property type="entry name" value="Periplasmic binding protein-like II"/>
    <property type="match status" value="1"/>
</dbReference>
<evidence type="ECO:0000256" key="1">
    <source>
        <dbReference type="ARBA" id="ARBA00004418"/>
    </source>
</evidence>
<proteinExistence type="inferred from homology"/>
<comment type="subcellular location">
    <subcellularLocation>
        <location evidence="1">Periplasm</location>
    </subcellularLocation>
</comment>
<protein>
    <submittedName>
        <fullName evidence="5">ABC transporter substrate-binding protein</fullName>
    </submittedName>
</protein>
<dbReference type="CDD" id="cd08500">
    <property type="entry name" value="PBP2_NikA_DppA_OppA_like_4"/>
    <property type="match status" value="1"/>
</dbReference>
<accession>A0A3R9YAZ5</accession>
<dbReference type="AlphaFoldDB" id="A0A3R9YAZ5"/>
<comment type="similarity">
    <text evidence="2">Belongs to the bacterial solute-binding protein 5 family.</text>
</comment>
<organism evidence="5 6">
    <name type="scientific">Aquibium carbonis</name>
    <dbReference type="NCBI Taxonomy" id="2495581"/>
    <lineage>
        <taxon>Bacteria</taxon>
        <taxon>Pseudomonadati</taxon>
        <taxon>Pseudomonadota</taxon>
        <taxon>Alphaproteobacteria</taxon>
        <taxon>Hyphomicrobiales</taxon>
        <taxon>Phyllobacteriaceae</taxon>
        <taxon>Aquibium</taxon>
    </lineage>
</organism>
<gene>
    <name evidence="5" type="ORF">EJC49_06650</name>
</gene>